<keyword evidence="5" id="KW-1185">Reference proteome</keyword>
<dbReference type="OrthoDB" id="8603558at2"/>
<dbReference type="RefSeq" id="WP_117417933.1">
    <property type="nucleotide sequence ID" value="NZ_BRPJ01000037.1"/>
</dbReference>
<name>A0A3E2NAK1_9FIRM</name>
<proteinExistence type="predicted"/>
<organism evidence="3 4">
    <name type="scientific">Lacrimispora amygdalina</name>
    <dbReference type="NCBI Taxonomy" id="253257"/>
    <lineage>
        <taxon>Bacteria</taxon>
        <taxon>Bacillati</taxon>
        <taxon>Bacillota</taxon>
        <taxon>Clostridia</taxon>
        <taxon>Lachnospirales</taxon>
        <taxon>Lachnospiraceae</taxon>
        <taxon>Lacrimispora</taxon>
    </lineage>
</organism>
<dbReference type="Proteomes" id="UP001419084">
    <property type="component" value="Unassembled WGS sequence"/>
</dbReference>
<comment type="caution">
    <text evidence="3">The sequence shown here is derived from an EMBL/GenBank/DDBJ whole genome shotgun (WGS) entry which is preliminary data.</text>
</comment>
<dbReference type="Proteomes" id="UP000260680">
    <property type="component" value="Unassembled WGS sequence"/>
</dbReference>
<reference evidence="2 5" key="2">
    <citation type="journal article" date="2024" name="Int. J. Syst. Evol. Microbiol.">
        <title>Lacrimispora brassicae sp. nov. isolated from fermented cabbage, and proposal of Clostridium indicum Gundawar et al. 2019 and Clostridium methoxybenzovorans Mechichi et al. 1999 as heterotypic synonyms of Lacrimispora amygdalina (Parshina et al. 2003) Haas and Blanchard 2020 and Lacrimispora indolis (McClung and McCoy 1957) Haas and Blanchard 2020, respectively.</title>
        <authorList>
            <person name="Kobayashi H."/>
            <person name="Tanizawa Y."/>
            <person name="Sakamoto M."/>
            <person name="Ohkuma M."/>
            <person name="Tohno M."/>
        </authorList>
    </citation>
    <scope>NUCLEOTIDE SEQUENCE [LARGE SCALE GENOMIC DNA]</scope>
    <source>
        <strain evidence="2 5">DSM 12857</strain>
    </source>
</reference>
<dbReference type="EMBL" id="QOHO01000049">
    <property type="protein sequence ID" value="RFZ78038.1"/>
    <property type="molecule type" value="Genomic_DNA"/>
</dbReference>
<keyword evidence="1" id="KW-0812">Transmembrane</keyword>
<sequence>MNRHYRYWAIGLILAFAILMIAVFTAVNWYKIRKAAPESLPSVEVNRNLDNVLAENQTPLSY</sequence>
<evidence type="ECO:0000313" key="2">
    <source>
        <dbReference type="EMBL" id="GLB30445.1"/>
    </source>
</evidence>
<evidence type="ECO:0000313" key="4">
    <source>
        <dbReference type="Proteomes" id="UP000260680"/>
    </source>
</evidence>
<protein>
    <submittedName>
        <fullName evidence="3">Uncharacterized protein</fullName>
    </submittedName>
</protein>
<evidence type="ECO:0000256" key="1">
    <source>
        <dbReference type="SAM" id="Phobius"/>
    </source>
</evidence>
<dbReference type="AlphaFoldDB" id="A0A3E2NAK1"/>
<reference evidence="3 4" key="1">
    <citation type="submission" date="2018-07" db="EMBL/GenBank/DDBJ databases">
        <title>New species, Clostridium PI-S10-A1B.</title>
        <authorList>
            <person name="Krishna G."/>
            <person name="Summeta K."/>
            <person name="Shikha S."/>
            <person name="Prabhu P.B."/>
            <person name="Suresh K."/>
        </authorList>
    </citation>
    <scope>NUCLEOTIDE SEQUENCE [LARGE SCALE GENOMIC DNA]</scope>
    <source>
        <strain evidence="3 4">PI-S10-A1B</strain>
    </source>
</reference>
<accession>A0A3E2NAK1</accession>
<dbReference type="EMBL" id="BRPJ01000037">
    <property type="protein sequence ID" value="GLB30445.1"/>
    <property type="molecule type" value="Genomic_DNA"/>
</dbReference>
<feature type="transmembrane region" description="Helical" evidence="1">
    <location>
        <begin position="6"/>
        <end position="30"/>
    </location>
</feature>
<keyword evidence="1" id="KW-0472">Membrane</keyword>
<evidence type="ECO:0000313" key="5">
    <source>
        <dbReference type="Proteomes" id="UP001419084"/>
    </source>
</evidence>
<evidence type="ECO:0000313" key="3">
    <source>
        <dbReference type="EMBL" id="RFZ78038.1"/>
    </source>
</evidence>
<keyword evidence="1" id="KW-1133">Transmembrane helix</keyword>
<gene>
    <name evidence="3" type="ORF">DS742_15735</name>
    <name evidence="2" type="ORF">LAD12857_23680</name>
</gene>